<feature type="binding site" evidence="3">
    <location>
        <position position="234"/>
    </location>
    <ligand>
        <name>ATP</name>
        <dbReference type="ChEBI" id="CHEBI:30616"/>
    </ligand>
</feature>
<proteinExistence type="predicted"/>
<dbReference type="GO" id="GO:0004674">
    <property type="term" value="F:protein serine/threonine kinase activity"/>
    <property type="evidence" value="ECO:0007669"/>
    <property type="project" value="TreeGrafter"/>
</dbReference>
<dbReference type="Proteomes" id="UP000000724">
    <property type="component" value="Contig Pc00c16"/>
</dbReference>
<dbReference type="PROSITE" id="PS00108">
    <property type="entry name" value="PROTEIN_KINASE_ST"/>
    <property type="match status" value="1"/>
</dbReference>
<accession>B6H9B8</accession>
<dbReference type="SMART" id="SM00220">
    <property type="entry name" value="S_TKc"/>
    <property type="match status" value="1"/>
</dbReference>
<evidence type="ECO:0000256" key="4">
    <source>
        <dbReference type="SAM" id="MobiDB-lite"/>
    </source>
</evidence>
<gene>
    <name evidence="6" type="ORF">Pc16g05100</name>
    <name evidence="6" type="ORF">PCH_Pc16g05100</name>
</gene>
<dbReference type="PROSITE" id="PS00107">
    <property type="entry name" value="PROTEIN_KINASE_ATP"/>
    <property type="match status" value="1"/>
</dbReference>
<dbReference type="STRING" id="500485.B6H9B8"/>
<dbReference type="PANTHER" id="PTHR44167:SF24">
    <property type="entry name" value="SERINE_THREONINE-PROTEIN KINASE CHK2"/>
    <property type="match status" value="1"/>
</dbReference>
<organism evidence="6 7">
    <name type="scientific">Penicillium rubens (strain ATCC 28089 / DSM 1075 / NRRL 1951 / Wisconsin 54-1255)</name>
    <name type="common">Penicillium chrysogenum</name>
    <dbReference type="NCBI Taxonomy" id="500485"/>
    <lineage>
        <taxon>Eukaryota</taxon>
        <taxon>Fungi</taxon>
        <taxon>Dikarya</taxon>
        <taxon>Ascomycota</taxon>
        <taxon>Pezizomycotina</taxon>
        <taxon>Eurotiomycetes</taxon>
        <taxon>Eurotiomycetidae</taxon>
        <taxon>Eurotiales</taxon>
        <taxon>Aspergillaceae</taxon>
        <taxon>Penicillium</taxon>
        <taxon>Penicillium chrysogenum species complex</taxon>
    </lineage>
</organism>
<evidence type="ECO:0000256" key="2">
    <source>
        <dbReference type="ARBA" id="ARBA00022840"/>
    </source>
</evidence>
<sequence length="564" mass="63548">MSLYPNRHRLALFSLKPLNEQAKKVANHPYNQHLTSSLPDGTRVLDIGFQVRSRSNRTLATLGRGDADIFVDGPTIAKVQCSFEIEPATNVVMLYDRSHGQTTQVFGDDATPFEPGRLRQVVVQKGLNSFLGMGGRAQNTVQFEFLWYQDFPEMVGLIKDRESIMNDCEENPRLARTADDVETVLPSQMQTRIHTAGPRQLTMRYLKFGKLGSGQFAVVYKALDVDTGKFLAVKIIQRPEQASAQAAWEVSKYYALKREVEHLSRISHPHIVDFITSQGWEGPTAEIFMGLKDGTLESLVKGGVPDVESIAKRAFYQMLQALDCLAANGIVHRDVKPENILYTVLPGMQYHFQLGDFGLSNRAIVAKSSVGTPLYMAPEVYEHGVQTHKMDVWSLFVTFAWVSDFDGFRQNLHHFTSLPQAREAILAMASRIGAMQEMARVNPDERASAAQILVKVYNGEGLTTQLNRIPPLTPTVVETRPEPQLQPEPMHQVRHRPTQGMPKFPKPHTSQFRVRKSSNPRGRIWEPNTTAARPGGNLPPTRRRRHPSNVEFLQGFRMRPPLNY</sequence>
<dbReference type="InterPro" id="IPR008271">
    <property type="entry name" value="Ser/Thr_kinase_AS"/>
</dbReference>
<name>B6H9B8_PENRW</name>
<dbReference type="AlphaFoldDB" id="B6H9B8"/>
<protein>
    <submittedName>
        <fullName evidence="6">Pc16g05100 protein</fullName>
    </submittedName>
</protein>
<evidence type="ECO:0000259" key="5">
    <source>
        <dbReference type="PROSITE" id="PS50011"/>
    </source>
</evidence>
<dbReference type="KEGG" id="pcs:N7525_011180"/>
<dbReference type="OMA" id="NAPFDNA"/>
<reference evidence="6 7" key="1">
    <citation type="journal article" date="2008" name="Nat. Biotechnol.">
        <title>Genome sequencing and analysis of the filamentous fungus Penicillium chrysogenum.</title>
        <authorList>
            <person name="van den Berg M.A."/>
            <person name="Albang R."/>
            <person name="Albermann K."/>
            <person name="Badger J.H."/>
            <person name="Daran J.-M."/>
            <person name="Driessen A.J.M."/>
            <person name="Garcia-Estrada C."/>
            <person name="Fedorova N.D."/>
            <person name="Harris D.M."/>
            <person name="Heijne W.H.M."/>
            <person name="Joardar V.S."/>
            <person name="Kiel J.A.K.W."/>
            <person name="Kovalchuk A."/>
            <person name="Martin J.F."/>
            <person name="Nierman W.C."/>
            <person name="Nijland J.G."/>
            <person name="Pronk J.T."/>
            <person name="Roubos J.A."/>
            <person name="van der Klei I.J."/>
            <person name="van Peij N.N.M.E."/>
            <person name="Veenhuis M."/>
            <person name="von Doehren H."/>
            <person name="Wagner C."/>
            <person name="Wortman J.R."/>
            <person name="Bovenberg R.A.L."/>
        </authorList>
    </citation>
    <scope>NUCLEOTIDE SEQUENCE [LARGE SCALE GENOMIC DNA]</scope>
    <source>
        <strain evidence="7">ATCC 28089 / DSM 1075 / NRRL 1951 / Wisconsin 54-1255</strain>
    </source>
</reference>
<dbReference type="InterPro" id="IPR011009">
    <property type="entry name" value="Kinase-like_dom_sf"/>
</dbReference>
<evidence type="ECO:0000256" key="1">
    <source>
        <dbReference type="ARBA" id="ARBA00022741"/>
    </source>
</evidence>
<dbReference type="RefSeq" id="XP_002560857.1">
    <property type="nucleotide sequence ID" value="XM_002560811.1"/>
</dbReference>
<dbReference type="SUPFAM" id="SSF56112">
    <property type="entry name" value="Protein kinase-like (PK-like)"/>
    <property type="match status" value="1"/>
</dbReference>
<evidence type="ECO:0000313" key="7">
    <source>
        <dbReference type="Proteomes" id="UP000000724"/>
    </source>
</evidence>
<dbReference type="InterPro" id="IPR000719">
    <property type="entry name" value="Prot_kinase_dom"/>
</dbReference>
<dbReference type="OrthoDB" id="4062651at2759"/>
<dbReference type="GO" id="GO:0005524">
    <property type="term" value="F:ATP binding"/>
    <property type="evidence" value="ECO:0007669"/>
    <property type="project" value="UniProtKB-UniRule"/>
</dbReference>
<dbReference type="HOGENOM" id="CLU_029466_1_1_1"/>
<keyword evidence="2 3" id="KW-0067">ATP-binding</keyword>
<evidence type="ECO:0000256" key="3">
    <source>
        <dbReference type="PROSITE-ProRule" id="PRU10141"/>
    </source>
</evidence>
<dbReference type="eggNOG" id="KOG0032">
    <property type="taxonomic scope" value="Eukaryota"/>
</dbReference>
<feature type="domain" description="Protein kinase" evidence="5">
    <location>
        <begin position="205"/>
        <end position="458"/>
    </location>
</feature>
<dbReference type="Pfam" id="PF00069">
    <property type="entry name" value="Pkinase"/>
    <property type="match status" value="1"/>
</dbReference>
<dbReference type="Gene3D" id="1.10.510.10">
    <property type="entry name" value="Transferase(Phosphotransferase) domain 1"/>
    <property type="match status" value="1"/>
</dbReference>
<dbReference type="EMBL" id="AM920431">
    <property type="protein sequence ID" value="CAP93180.1"/>
    <property type="molecule type" value="Genomic_DNA"/>
</dbReference>
<dbReference type="PROSITE" id="PS50011">
    <property type="entry name" value="PROTEIN_KINASE_DOM"/>
    <property type="match status" value="1"/>
</dbReference>
<keyword evidence="7" id="KW-1185">Reference proteome</keyword>
<dbReference type="BioCyc" id="PCHR:PC16G05100-MONOMER"/>
<dbReference type="GO" id="GO:0005634">
    <property type="term" value="C:nucleus"/>
    <property type="evidence" value="ECO:0007669"/>
    <property type="project" value="TreeGrafter"/>
</dbReference>
<dbReference type="InterPro" id="IPR017441">
    <property type="entry name" value="Protein_kinase_ATP_BS"/>
</dbReference>
<dbReference type="VEuPathDB" id="FungiDB:PCH_Pc16g05100"/>
<dbReference type="CDD" id="cd00180">
    <property type="entry name" value="PKc"/>
    <property type="match status" value="1"/>
</dbReference>
<feature type="region of interest" description="Disordered" evidence="4">
    <location>
        <begin position="482"/>
        <end position="549"/>
    </location>
</feature>
<keyword evidence="1 3" id="KW-0547">Nucleotide-binding</keyword>
<evidence type="ECO:0000313" key="6">
    <source>
        <dbReference type="EMBL" id="CAP93180.1"/>
    </source>
</evidence>
<dbReference type="GeneID" id="8306053"/>
<dbReference type="PANTHER" id="PTHR44167">
    <property type="entry name" value="OVARIAN-SPECIFIC SERINE/THREONINE-PROTEIN KINASE LOK-RELATED"/>
    <property type="match status" value="1"/>
</dbReference>
<dbReference type="GO" id="GO:0044773">
    <property type="term" value="P:mitotic DNA damage checkpoint signaling"/>
    <property type="evidence" value="ECO:0007669"/>
    <property type="project" value="TreeGrafter"/>
</dbReference>